<evidence type="ECO:0000259" key="2">
    <source>
        <dbReference type="Pfam" id="PF18721"/>
    </source>
</evidence>
<dbReference type="AlphaFoldDB" id="A0AAV9ZJX5"/>
<dbReference type="Pfam" id="PF18721">
    <property type="entry name" value="CxC6"/>
    <property type="match status" value="1"/>
</dbReference>
<comment type="caution">
    <text evidence="3">The sequence shown here is derived from an EMBL/GenBank/DDBJ whole genome shotgun (WGS) entry which is preliminary data.</text>
</comment>
<dbReference type="Proteomes" id="UP001362999">
    <property type="component" value="Unassembled WGS sequence"/>
</dbReference>
<dbReference type="Pfam" id="PF18718">
    <property type="entry name" value="CxC5"/>
    <property type="match status" value="1"/>
</dbReference>
<evidence type="ECO:0000313" key="3">
    <source>
        <dbReference type="EMBL" id="KAK6984509.1"/>
    </source>
</evidence>
<organism evidence="3 4">
    <name type="scientific">Favolaschia claudopus</name>
    <dbReference type="NCBI Taxonomy" id="2862362"/>
    <lineage>
        <taxon>Eukaryota</taxon>
        <taxon>Fungi</taxon>
        <taxon>Dikarya</taxon>
        <taxon>Basidiomycota</taxon>
        <taxon>Agaricomycotina</taxon>
        <taxon>Agaricomycetes</taxon>
        <taxon>Agaricomycetidae</taxon>
        <taxon>Agaricales</taxon>
        <taxon>Marasmiineae</taxon>
        <taxon>Mycenaceae</taxon>
        <taxon>Favolaschia</taxon>
    </lineage>
</organism>
<evidence type="ECO:0008006" key="5">
    <source>
        <dbReference type="Google" id="ProtNLM"/>
    </source>
</evidence>
<evidence type="ECO:0000259" key="1">
    <source>
        <dbReference type="Pfam" id="PF18718"/>
    </source>
</evidence>
<evidence type="ECO:0000313" key="4">
    <source>
        <dbReference type="Proteomes" id="UP001362999"/>
    </source>
</evidence>
<feature type="domain" description="CxC6 like cysteine cluster associated with KDZ" evidence="2">
    <location>
        <begin position="324"/>
        <end position="388"/>
    </location>
</feature>
<dbReference type="InterPro" id="IPR041539">
    <property type="entry name" value="CxC5"/>
</dbReference>
<dbReference type="InterPro" id="IPR040898">
    <property type="entry name" value="CxC6"/>
</dbReference>
<dbReference type="EMBL" id="JAWWNJ010000137">
    <property type="protein sequence ID" value="KAK6984509.1"/>
    <property type="molecule type" value="Genomic_DNA"/>
</dbReference>
<reference evidence="3 4" key="1">
    <citation type="journal article" date="2024" name="J Genomics">
        <title>Draft genome sequencing and assembly of Favolaschia claudopus CIRM-BRFM 2984 isolated from oak limbs.</title>
        <authorList>
            <person name="Navarro D."/>
            <person name="Drula E."/>
            <person name="Chaduli D."/>
            <person name="Cazenave R."/>
            <person name="Ahrendt S."/>
            <person name="Wang J."/>
            <person name="Lipzen A."/>
            <person name="Daum C."/>
            <person name="Barry K."/>
            <person name="Grigoriev I.V."/>
            <person name="Favel A."/>
            <person name="Rosso M.N."/>
            <person name="Martin F."/>
        </authorList>
    </citation>
    <scope>NUCLEOTIDE SEQUENCE [LARGE SCALE GENOMIC DNA]</scope>
    <source>
        <strain evidence="3 4">CIRM-BRFM 2984</strain>
    </source>
</reference>
<keyword evidence="4" id="KW-1185">Reference proteome</keyword>
<name>A0AAV9ZJX5_9AGAR</name>
<proteinExistence type="predicted"/>
<protein>
    <recommendedName>
        <fullName evidence="5">CxC5 like cysteine cluster associated with KDZ domain-containing protein</fullName>
    </recommendedName>
</protein>
<gene>
    <name evidence="3" type="ORF">R3P38DRAFT_2575937</name>
</gene>
<sequence>MTLNSPLAVELLYRLASHEALASTLTWGQLRGCTAISKKLWPEIMLGRRDTESPPENLPAKIRDFLGCALDLEQTLVQQTWTVLANSIQGFTLDQSLLDDDLFRMYGVQQELGAEMIFPPYTHCTETTCRATFLTDPARVEARLFTLHRGVLPVFSVSTYCRTCLTRYYLNYKIRGASSRESVHEFYPGVPEILHIQEHSFVERKLCQFFETQMAVAHTSSENIARIYNSTMAGSSTPVPNLSRLGQELDGPLVLDAFFTHGLLRHHATYHTCLFLPHYGSQRNRLNQALEARNLKHWPHACTKCMRIVDGPNGMGKYQISAIVMDGVTVGHVTCSVYNCKIRLESTQDRFCPFHSGRKLICCIIDCMDKADTGHITCAIPTHRYWEKVQKKRRTAMFQLKKRLNRAGVLNGDEADARDELQVPPTVKGRMSRSWTHNEQLLVRCCGIILSRATFYGSEGVSGGVAFMKATFPPQFPGSLPSFCFYDSNCLLLKHLRATNDTYFDSVGLPVDVFHAANKHDDLFCTMNNSPALFPELMDSDGKWVFNSSAAEQANVWFGGFQSIVREMTVQSVYNFFLDEMIAIHNSFTHEKLLRENCVPHLKPEAALR</sequence>
<feature type="domain" description="CxC5 like cysteine cluster associated with KDZ" evidence="1">
    <location>
        <begin position="114"/>
        <end position="232"/>
    </location>
</feature>
<accession>A0AAV9ZJX5</accession>